<keyword evidence="2" id="KW-1185">Reference proteome</keyword>
<accession>A0AAV4STQ1</accession>
<proteinExistence type="predicted"/>
<gene>
    <name evidence="1" type="ORF">CEXT_108531</name>
</gene>
<reference evidence="1 2" key="1">
    <citation type="submission" date="2021-06" db="EMBL/GenBank/DDBJ databases">
        <title>Caerostris extrusa draft genome.</title>
        <authorList>
            <person name="Kono N."/>
            <person name="Arakawa K."/>
        </authorList>
    </citation>
    <scope>NUCLEOTIDE SEQUENCE [LARGE SCALE GENOMIC DNA]</scope>
</reference>
<sequence length="107" mass="12276">MGGLIREVLMSPGNAQNPFLCIHSGIHTEHLPILKRNKDLFWCAIDLLGDYTEKLALTYHHNIVSSILLIRRMSPDHSSLIFPKLFIQCTALITIIINYPYRKSLLF</sequence>
<protein>
    <submittedName>
        <fullName evidence="1">Uncharacterized protein</fullName>
    </submittedName>
</protein>
<evidence type="ECO:0000313" key="1">
    <source>
        <dbReference type="EMBL" id="GIY36644.1"/>
    </source>
</evidence>
<organism evidence="1 2">
    <name type="scientific">Caerostris extrusa</name>
    <name type="common">Bark spider</name>
    <name type="synonym">Caerostris bankana</name>
    <dbReference type="NCBI Taxonomy" id="172846"/>
    <lineage>
        <taxon>Eukaryota</taxon>
        <taxon>Metazoa</taxon>
        <taxon>Ecdysozoa</taxon>
        <taxon>Arthropoda</taxon>
        <taxon>Chelicerata</taxon>
        <taxon>Arachnida</taxon>
        <taxon>Araneae</taxon>
        <taxon>Araneomorphae</taxon>
        <taxon>Entelegynae</taxon>
        <taxon>Araneoidea</taxon>
        <taxon>Araneidae</taxon>
        <taxon>Caerostris</taxon>
    </lineage>
</organism>
<comment type="caution">
    <text evidence="1">The sequence shown here is derived from an EMBL/GenBank/DDBJ whole genome shotgun (WGS) entry which is preliminary data.</text>
</comment>
<name>A0AAV4STQ1_CAEEX</name>
<dbReference type="AlphaFoldDB" id="A0AAV4STQ1"/>
<dbReference type="EMBL" id="BPLR01010070">
    <property type="protein sequence ID" value="GIY36644.1"/>
    <property type="molecule type" value="Genomic_DNA"/>
</dbReference>
<evidence type="ECO:0000313" key="2">
    <source>
        <dbReference type="Proteomes" id="UP001054945"/>
    </source>
</evidence>
<dbReference type="Proteomes" id="UP001054945">
    <property type="component" value="Unassembled WGS sequence"/>
</dbReference>